<gene>
    <name evidence="7" type="ORF">ALO94_01518</name>
</gene>
<proteinExistence type="predicted"/>
<keyword evidence="1 7" id="KW-0645">Protease</keyword>
<feature type="non-terminal residue" evidence="7">
    <location>
        <position position="110"/>
    </location>
</feature>
<dbReference type="PATRIC" id="fig|264459.3.peg.2781"/>
<dbReference type="SUPFAM" id="SSF102712">
    <property type="entry name" value="JAB1/MPN domain"/>
    <property type="match status" value="1"/>
</dbReference>
<evidence type="ECO:0000313" key="7">
    <source>
        <dbReference type="EMBL" id="KPY70319.1"/>
    </source>
</evidence>
<evidence type="ECO:0000256" key="5">
    <source>
        <dbReference type="ARBA" id="ARBA00023049"/>
    </source>
</evidence>
<comment type="caution">
    <text evidence="7">The sequence shown here is derived from an EMBL/GenBank/DDBJ whole genome shotgun (WGS) entry which is preliminary data.</text>
</comment>
<dbReference type="InterPro" id="IPR028090">
    <property type="entry name" value="JAB_dom_prok"/>
</dbReference>
<dbReference type="InterPro" id="IPR051929">
    <property type="entry name" value="VirAsm_ModProt"/>
</dbReference>
<dbReference type="GO" id="GO:0006508">
    <property type="term" value="P:proteolysis"/>
    <property type="evidence" value="ECO:0007669"/>
    <property type="project" value="UniProtKB-KW"/>
</dbReference>
<evidence type="ECO:0000256" key="2">
    <source>
        <dbReference type="ARBA" id="ARBA00022723"/>
    </source>
</evidence>
<dbReference type="SMART" id="SM00232">
    <property type="entry name" value="JAB_MPN"/>
    <property type="match status" value="1"/>
</dbReference>
<dbReference type="RefSeq" id="WP_200754197.1">
    <property type="nucleotide sequence ID" value="NZ_LJRI01001197.1"/>
</dbReference>
<dbReference type="InterPro" id="IPR037518">
    <property type="entry name" value="MPN"/>
</dbReference>
<dbReference type="GO" id="GO:0008235">
    <property type="term" value="F:metalloexopeptidase activity"/>
    <property type="evidence" value="ECO:0007669"/>
    <property type="project" value="TreeGrafter"/>
</dbReference>
<evidence type="ECO:0000256" key="1">
    <source>
        <dbReference type="ARBA" id="ARBA00022670"/>
    </source>
</evidence>
<dbReference type="CDD" id="cd08073">
    <property type="entry name" value="MPN_NLPC_P60"/>
    <property type="match status" value="1"/>
</dbReference>
<evidence type="ECO:0000256" key="3">
    <source>
        <dbReference type="ARBA" id="ARBA00022801"/>
    </source>
</evidence>
<evidence type="ECO:0000313" key="8">
    <source>
        <dbReference type="Proteomes" id="UP000050384"/>
    </source>
</evidence>
<keyword evidence="2" id="KW-0479">Metal-binding</keyword>
<dbReference type="Gene3D" id="3.40.140.10">
    <property type="entry name" value="Cytidine Deaminase, domain 2"/>
    <property type="match status" value="1"/>
</dbReference>
<dbReference type="Proteomes" id="UP000050384">
    <property type="component" value="Unassembled WGS sequence"/>
</dbReference>
<dbReference type="AlphaFoldDB" id="A0A0Q0FZJ8"/>
<keyword evidence="4" id="KW-0862">Zinc</keyword>
<dbReference type="PANTHER" id="PTHR34858">
    <property type="entry name" value="CYSO-CYSTEINE PEPTIDASE"/>
    <property type="match status" value="1"/>
</dbReference>
<organism evidence="7 8">
    <name type="scientific">Pseudomonas syringae pv. spinaceae</name>
    <dbReference type="NCBI Taxonomy" id="264459"/>
    <lineage>
        <taxon>Bacteria</taxon>
        <taxon>Pseudomonadati</taxon>
        <taxon>Pseudomonadota</taxon>
        <taxon>Gammaproteobacteria</taxon>
        <taxon>Pseudomonadales</taxon>
        <taxon>Pseudomonadaceae</taxon>
        <taxon>Pseudomonas</taxon>
        <taxon>Pseudomonas syringae</taxon>
    </lineage>
</organism>
<accession>A0A0Q0FZJ8</accession>
<reference evidence="7 8" key="1">
    <citation type="submission" date="2015-09" db="EMBL/GenBank/DDBJ databases">
        <title>Genome announcement of multiple Pseudomonas syringae strains.</title>
        <authorList>
            <person name="Thakur S."/>
            <person name="Wang P.W."/>
            <person name="Gong Y."/>
            <person name="Weir B.S."/>
            <person name="Guttman D.S."/>
        </authorList>
    </citation>
    <scope>NUCLEOTIDE SEQUENCE [LARGE SCALE GENOMIC DNA]</scope>
    <source>
        <strain evidence="7 8">ICMP16929</strain>
    </source>
</reference>
<dbReference type="PANTHER" id="PTHR34858:SF1">
    <property type="entry name" value="CYSO-CYSTEINE PEPTIDASE"/>
    <property type="match status" value="1"/>
</dbReference>
<dbReference type="EMBL" id="LJRI01001197">
    <property type="protein sequence ID" value="KPY70319.1"/>
    <property type="molecule type" value="Genomic_DNA"/>
</dbReference>
<dbReference type="Pfam" id="PF14464">
    <property type="entry name" value="Prok-JAB"/>
    <property type="match status" value="1"/>
</dbReference>
<name>A0A0Q0FZJ8_PSESX</name>
<evidence type="ECO:0000259" key="6">
    <source>
        <dbReference type="PROSITE" id="PS50249"/>
    </source>
</evidence>
<evidence type="ECO:0000256" key="4">
    <source>
        <dbReference type="ARBA" id="ARBA00022833"/>
    </source>
</evidence>
<dbReference type="InterPro" id="IPR000555">
    <property type="entry name" value="JAMM/MPN+_dom"/>
</dbReference>
<dbReference type="PROSITE" id="PS50249">
    <property type="entry name" value="MPN"/>
    <property type="match status" value="1"/>
</dbReference>
<keyword evidence="5" id="KW-0482">Metalloprotease</keyword>
<dbReference type="GO" id="GO:0008270">
    <property type="term" value="F:zinc ion binding"/>
    <property type="evidence" value="ECO:0007669"/>
    <property type="project" value="TreeGrafter"/>
</dbReference>
<keyword evidence="3" id="KW-0378">Hydrolase</keyword>
<protein>
    <submittedName>
        <fullName evidence="7">Metal-dependent protease of the PAD1/JAB1 superfamily</fullName>
    </submittedName>
</protein>
<sequence length="110" mass="11996">MRINQKLQDAMRAHAEQSHPAEACGLLIKTAAGREYVPCGNVATNPLQHFLIDKHDAAAAEDRGEVLAIVHSHPDRAATPSMTDLVSCELHELPWAIVGWPGGVLQRFKP</sequence>
<feature type="domain" description="MPN" evidence="6">
    <location>
        <begin position="1"/>
        <end position="110"/>
    </location>
</feature>